<evidence type="ECO:0000313" key="3">
    <source>
        <dbReference type="EMBL" id="CDY12958.1"/>
    </source>
</evidence>
<reference evidence="3" key="2">
    <citation type="submission" date="2014-06" db="EMBL/GenBank/DDBJ databases">
        <authorList>
            <person name="Genoscope - CEA"/>
        </authorList>
    </citation>
    <scope>NUCLEOTIDE SEQUENCE</scope>
</reference>
<evidence type="ECO:0000313" key="4">
    <source>
        <dbReference type="Proteomes" id="UP000028999"/>
    </source>
</evidence>
<dbReference type="Gramene" id="CDY12958">
    <property type="protein sequence ID" value="CDY12958"/>
    <property type="gene ID" value="GSBRNA2T00070661001"/>
</dbReference>
<dbReference type="EMBL" id="HG994366">
    <property type="protein sequence ID" value="CAF1918271.1"/>
    <property type="molecule type" value="Genomic_DNA"/>
</dbReference>
<name>A0A078FL93_BRANA</name>
<protein>
    <submittedName>
        <fullName evidence="2">(rape) hypothetical protein</fullName>
    </submittedName>
    <submittedName>
        <fullName evidence="3">BnaC02g29650D protein</fullName>
    </submittedName>
</protein>
<reference evidence="2" key="3">
    <citation type="submission" date="2021-01" db="EMBL/GenBank/DDBJ databases">
        <authorList>
            <consortium name="Genoscope - CEA"/>
            <person name="William W."/>
        </authorList>
    </citation>
    <scope>NUCLEOTIDE SEQUENCE</scope>
</reference>
<gene>
    <name evidence="3" type="primary">BnaC02g29650D</name>
    <name evidence="2" type="ORF">DARMORV10_C02P43090.1</name>
    <name evidence="3" type="ORF">GSBRNA2T00070661001</name>
</gene>
<reference evidence="3 4" key="1">
    <citation type="journal article" date="2014" name="Science">
        <title>Plant genetics. Early allopolyploid evolution in the post-Neolithic Brassica napus oilseed genome.</title>
        <authorList>
            <person name="Chalhoub B."/>
            <person name="Denoeud F."/>
            <person name="Liu S."/>
            <person name="Parkin I.A."/>
            <person name="Tang H."/>
            <person name="Wang X."/>
            <person name="Chiquet J."/>
            <person name="Belcram H."/>
            <person name="Tong C."/>
            <person name="Samans B."/>
            <person name="Correa M."/>
            <person name="Da Silva C."/>
            <person name="Just J."/>
            <person name="Falentin C."/>
            <person name="Koh C.S."/>
            <person name="Le Clainche I."/>
            <person name="Bernard M."/>
            <person name="Bento P."/>
            <person name="Noel B."/>
            <person name="Labadie K."/>
            <person name="Alberti A."/>
            <person name="Charles M."/>
            <person name="Arnaud D."/>
            <person name="Guo H."/>
            <person name="Daviaud C."/>
            <person name="Alamery S."/>
            <person name="Jabbari K."/>
            <person name="Zhao M."/>
            <person name="Edger P.P."/>
            <person name="Chelaifa H."/>
            <person name="Tack D."/>
            <person name="Lassalle G."/>
            <person name="Mestiri I."/>
            <person name="Schnel N."/>
            <person name="Le Paslier M.C."/>
            <person name="Fan G."/>
            <person name="Renault V."/>
            <person name="Bayer P.E."/>
            <person name="Golicz A.A."/>
            <person name="Manoli S."/>
            <person name="Lee T.H."/>
            <person name="Thi V.H."/>
            <person name="Chalabi S."/>
            <person name="Hu Q."/>
            <person name="Fan C."/>
            <person name="Tollenaere R."/>
            <person name="Lu Y."/>
            <person name="Battail C."/>
            <person name="Shen J."/>
            <person name="Sidebottom C.H."/>
            <person name="Wang X."/>
            <person name="Canaguier A."/>
            <person name="Chauveau A."/>
            <person name="Berard A."/>
            <person name="Deniot G."/>
            <person name="Guan M."/>
            <person name="Liu Z."/>
            <person name="Sun F."/>
            <person name="Lim Y.P."/>
            <person name="Lyons E."/>
            <person name="Town C.D."/>
            <person name="Bancroft I."/>
            <person name="Wang X."/>
            <person name="Meng J."/>
            <person name="Ma J."/>
            <person name="Pires J.C."/>
            <person name="King G.J."/>
            <person name="Brunel D."/>
            <person name="Delourme R."/>
            <person name="Renard M."/>
            <person name="Aury J.M."/>
            <person name="Adams K.L."/>
            <person name="Batley J."/>
            <person name="Snowdon R.J."/>
            <person name="Tost J."/>
            <person name="Edwards D."/>
            <person name="Zhou Y."/>
            <person name="Hua W."/>
            <person name="Sharpe A.G."/>
            <person name="Paterson A.H."/>
            <person name="Guan C."/>
            <person name="Wincker P."/>
        </authorList>
    </citation>
    <scope>NUCLEOTIDE SEQUENCE [LARGE SCALE GENOMIC DNA]</scope>
    <source>
        <strain evidence="4">cv. Darmor-bzh</strain>
    </source>
</reference>
<dbReference type="Proteomes" id="UP001295469">
    <property type="component" value="Chromosome C02"/>
</dbReference>
<feature type="compositionally biased region" description="Low complexity" evidence="1">
    <location>
        <begin position="97"/>
        <end position="111"/>
    </location>
</feature>
<evidence type="ECO:0000313" key="2">
    <source>
        <dbReference type="EMBL" id="CAF1918271.1"/>
    </source>
</evidence>
<dbReference type="EMBL" id="LK032029">
    <property type="protein sequence ID" value="CDY12958.1"/>
    <property type="molecule type" value="Genomic_DNA"/>
</dbReference>
<feature type="region of interest" description="Disordered" evidence="1">
    <location>
        <begin position="55"/>
        <end position="111"/>
    </location>
</feature>
<proteinExistence type="predicted"/>
<evidence type="ECO:0000256" key="1">
    <source>
        <dbReference type="SAM" id="MobiDB-lite"/>
    </source>
</evidence>
<keyword evidence="4" id="KW-1185">Reference proteome</keyword>
<dbReference type="Proteomes" id="UP000028999">
    <property type="component" value="Unassembled WGS sequence"/>
</dbReference>
<organism evidence="3 4">
    <name type="scientific">Brassica napus</name>
    <name type="common">Rape</name>
    <dbReference type="NCBI Taxonomy" id="3708"/>
    <lineage>
        <taxon>Eukaryota</taxon>
        <taxon>Viridiplantae</taxon>
        <taxon>Streptophyta</taxon>
        <taxon>Embryophyta</taxon>
        <taxon>Tracheophyta</taxon>
        <taxon>Spermatophyta</taxon>
        <taxon>Magnoliopsida</taxon>
        <taxon>eudicotyledons</taxon>
        <taxon>Gunneridae</taxon>
        <taxon>Pentapetalae</taxon>
        <taxon>rosids</taxon>
        <taxon>malvids</taxon>
        <taxon>Brassicales</taxon>
        <taxon>Brassicaceae</taxon>
        <taxon>Brassiceae</taxon>
        <taxon>Brassica</taxon>
    </lineage>
</organism>
<accession>A0A078FL93</accession>
<sequence>MGGNCCNFVEFSHELITDNFSCGLFKIHAEVSEAIISSVNDPVTLYYRSRPLSTSSGAVERMPGKATRNKLLHSRSNSLIWTLQPRRSTERPHSARSRNQNSSKSSSPSSNMIVAWKEKRRLPLLCGDLTPRIYCSSSRS</sequence>
<dbReference type="AlphaFoldDB" id="A0A078FL93"/>
<dbReference type="PaxDb" id="3708-A0A078FL93"/>